<keyword evidence="9 12" id="KW-0521">NADP</keyword>
<evidence type="ECO:0000256" key="4">
    <source>
        <dbReference type="ARBA" id="ARBA00013036"/>
    </source>
</evidence>
<evidence type="ECO:0000256" key="1">
    <source>
        <dbReference type="ARBA" id="ARBA00005044"/>
    </source>
</evidence>
<evidence type="ECO:0000256" key="7">
    <source>
        <dbReference type="ARBA" id="ARBA00022643"/>
    </source>
</evidence>
<feature type="binding site" evidence="12">
    <location>
        <position position="45"/>
    </location>
    <ligand>
        <name>NADP(+)</name>
        <dbReference type="ChEBI" id="CHEBI:58349"/>
    </ligand>
</feature>
<feature type="binding site" evidence="12">
    <location>
        <position position="337"/>
    </location>
    <ligand>
        <name>FMN</name>
        <dbReference type="ChEBI" id="CHEBI:58210"/>
    </ligand>
</feature>
<evidence type="ECO:0000256" key="11">
    <source>
        <dbReference type="ARBA" id="ARBA00023239"/>
    </source>
</evidence>
<evidence type="ECO:0000256" key="3">
    <source>
        <dbReference type="ARBA" id="ARBA00011881"/>
    </source>
</evidence>
<dbReference type="InterPro" id="IPR035904">
    <property type="entry name" value="Chorismate_synth_AroC_sf"/>
</dbReference>
<dbReference type="InterPro" id="IPR020541">
    <property type="entry name" value="Chorismate_synthase_CS"/>
</dbReference>
<comment type="function">
    <text evidence="12">Catalyzes the anti-1,4-elimination of the C-3 phosphate and the C-6 proR hydrogen from 5-enolpyruvylshikimate-3-phosphate (EPSP) to yield chorismate, which is the branch point compound that serves as the starting substrate for the three terminal pathways of aromatic amino acid biosynthesis. This reaction introduces a second double bond into the aromatic ring system.</text>
</comment>
<dbReference type="PANTHER" id="PTHR21085:SF0">
    <property type="entry name" value="CHORISMATE SYNTHASE"/>
    <property type="match status" value="1"/>
</dbReference>
<dbReference type="Gene3D" id="3.60.150.10">
    <property type="entry name" value="Chorismate synthase AroC"/>
    <property type="match status" value="1"/>
</dbReference>
<evidence type="ECO:0000256" key="6">
    <source>
        <dbReference type="ARBA" id="ARBA00022630"/>
    </source>
</evidence>
<evidence type="ECO:0000256" key="5">
    <source>
        <dbReference type="ARBA" id="ARBA00022605"/>
    </source>
</evidence>
<comment type="cofactor">
    <cofactor evidence="12 13">
        <name>FMNH2</name>
        <dbReference type="ChEBI" id="CHEBI:57618"/>
    </cofactor>
    <text evidence="12 13">Reduced FMN (FMNH(2)).</text>
</comment>
<feature type="binding site" evidence="12">
    <location>
        <begin position="130"/>
        <end position="132"/>
    </location>
    <ligand>
        <name>FMN</name>
        <dbReference type="ChEBI" id="CHEBI:58210"/>
    </ligand>
</feature>
<keyword evidence="5 12" id="KW-0028">Amino-acid biosynthesis</keyword>
<gene>
    <name evidence="12 14" type="primary">aroC</name>
    <name evidence="14" type="ORF">HXO88_06455</name>
</gene>
<dbReference type="AlphaFoldDB" id="A0A930RD97"/>
<evidence type="ECO:0000256" key="9">
    <source>
        <dbReference type="ARBA" id="ARBA00022857"/>
    </source>
</evidence>
<dbReference type="PANTHER" id="PTHR21085">
    <property type="entry name" value="CHORISMATE SYNTHASE"/>
    <property type="match status" value="1"/>
</dbReference>
<dbReference type="NCBIfam" id="NF003793">
    <property type="entry name" value="PRK05382.1"/>
    <property type="match status" value="1"/>
</dbReference>
<feature type="binding site" evidence="12">
    <location>
        <begin position="311"/>
        <end position="315"/>
    </location>
    <ligand>
        <name>FMN</name>
        <dbReference type="ChEBI" id="CHEBI:58210"/>
    </ligand>
</feature>
<dbReference type="PROSITE" id="PS00788">
    <property type="entry name" value="CHORISMATE_SYNTHASE_2"/>
    <property type="match status" value="1"/>
</dbReference>
<dbReference type="InterPro" id="IPR000453">
    <property type="entry name" value="Chorismate_synth"/>
</dbReference>
<dbReference type="EC" id="4.2.3.5" evidence="4 12"/>
<evidence type="ECO:0000313" key="15">
    <source>
        <dbReference type="Proteomes" id="UP000721045"/>
    </source>
</evidence>
<dbReference type="GO" id="GO:0004107">
    <property type="term" value="F:chorismate synthase activity"/>
    <property type="evidence" value="ECO:0007669"/>
    <property type="project" value="UniProtKB-UniRule"/>
</dbReference>
<evidence type="ECO:0000256" key="13">
    <source>
        <dbReference type="RuleBase" id="RU000605"/>
    </source>
</evidence>
<keyword evidence="11 12" id="KW-0456">Lyase</keyword>
<comment type="pathway">
    <text evidence="1 12 13">Metabolic intermediate biosynthesis; chorismate biosynthesis; chorismate from D-erythrose 4-phosphate and phosphoenolpyruvate: step 7/7.</text>
</comment>
<dbReference type="NCBIfam" id="TIGR00033">
    <property type="entry name" value="aroC"/>
    <property type="match status" value="1"/>
</dbReference>
<comment type="subunit">
    <text evidence="3 12">Homotetramer.</text>
</comment>
<dbReference type="FunFam" id="3.60.150.10:FF:000002">
    <property type="entry name" value="Chorismate synthase"/>
    <property type="match status" value="1"/>
</dbReference>
<keyword evidence="8 12" id="KW-0274">FAD</keyword>
<evidence type="ECO:0000256" key="2">
    <source>
        <dbReference type="ARBA" id="ARBA00008014"/>
    </source>
</evidence>
<evidence type="ECO:0000256" key="10">
    <source>
        <dbReference type="ARBA" id="ARBA00023141"/>
    </source>
</evidence>
<evidence type="ECO:0000256" key="12">
    <source>
        <dbReference type="HAMAP-Rule" id="MF_00300"/>
    </source>
</evidence>
<dbReference type="SUPFAM" id="SSF103263">
    <property type="entry name" value="Chorismate synthase, AroC"/>
    <property type="match status" value="1"/>
</dbReference>
<reference evidence="14" key="1">
    <citation type="submission" date="2020-04" db="EMBL/GenBank/DDBJ databases">
        <title>Deep metagenomics examines the oral microbiome during advanced dental caries in children, revealing novel taxa and co-occurrences with host molecules.</title>
        <authorList>
            <person name="Baker J.L."/>
            <person name="Morton J.T."/>
            <person name="Dinis M."/>
            <person name="Alvarez R."/>
            <person name="Tran N.C."/>
            <person name="Knight R."/>
            <person name="Edlund A."/>
        </authorList>
    </citation>
    <scope>NUCLEOTIDE SEQUENCE</scope>
    <source>
        <strain evidence="14">JCVI_23_bin.22</strain>
    </source>
</reference>
<dbReference type="PROSITE" id="PS00789">
    <property type="entry name" value="CHORISMATE_SYNTHASE_3"/>
    <property type="match status" value="1"/>
</dbReference>
<dbReference type="HAMAP" id="MF_00300">
    <property type="entry name" value="Chorismate_synth"/>
    <property type="match status" value="1"/>
</dbReference>
<keyword evidence="7 12" id="KW-0288">FMN</keyword>
<dbReference type="CDD" id="cd07304">
    <property type="entry name" value="Chorismate_synthase"/>
    <property type="match status" value="1"/>
</dbReference>
<comment type="similarity">
    <text evidence="2 12 13">Belongs to the chorismate synthase family.</text>
</comment>
<dbReference type="EMBL" id="JABZYP010000023">
    <property type="protein sequence ID" value="MBF1713355.1"/>
    <property type="molecule type" value="Genomic_DNA"/>
</dbReference>
<keyword evidence="10 12" id="KW-0057">Aromatic amino acid biosynthesis</keyword>
<sequence>MRYLTAGESHGPRLTAIIEGVPAGLPLTTDYINLELKRRQGGYGRGARMKIESDKVEITSGVRHGRTMGGPITLNVINLDHQKWLDIMNVADVDDPKKELRKITRPRPGHADLVGGMKYRFDDLRNSLERSSARETTMRVAVGAVAKRLLEEIGVEVASHIVSFGGIDVEIPENLTVAEIKKRACQSEVLIVNPEREEEIKSYIDQIKKDGDTIGGIVETIVGGVPVGLGSYVQWDRKLDAKIAQGVVSINAFKGVEFGVGFEAGRLKGNQVMDEILWSKEEGFTRRTNNLGGFEGGMTNGEPIIVRGVMKPIPTLYKPLMSVDIETHEPYKATVERSDPTALPAAGVVMEAVVATVLATEILEKFSSDNLDELKEAVQQYRDYVKGF</sequence>
<dbReference type="GO" id="GO:0005829">
    <property type="term" value="C:cytosol"/>
    <property type="evidence" value="ECO:0007669"/>
    <property type="project" value="TreeGrafter"/>
</dbReference>
<evidence type="ECO:0000256" key="8">
    <source>
        <dbReference type="ARBA" id="ARBA00022827"/>
    </source>
</evidence>
<dbReference type="PIRSF" id="PIRSF001456">
    <property type="entry name" value="Chorismate_synth"/>
    <property type="match status" value="1"/>
</dbReference>
<comment type="catalytic activity">
    <reaction evidence="12 13">
        <text>5-O-(1-carboxyvinyl)-3-phosphoshikimate = chorismate + phosphate</text>
        <dbReference type="Rhea" id="RHEA:21020"/>
        <dbReference type="ChEBI" id="CHEBI:29748"/>
        <dbReference type="ChEBI" id="CHEBI:43474"/>
        <dbReference type="ChEBI" id="CHEBI:57701"/>
        <dbReference type="EC" id="4.2.3.5"/>
    </reaction>
</comment>
<keyword evidence="6 12" id="KW-0285">Flavoprotein</keyword>
<name>A0A930RD97_STRIT</name>
<accession>A0A930RD97</accession>
<feature type="binding site" evidence="12">
    <location>
        <position position="39"/>
    </location>
    <ligand>
        <name>NADP(+)</name>
        <dbReference type="ChEBI" id="CHEBI:58349"/>
    </ligand>
</feature>
<feature type="binding site" evidence="12">
    <location>
        <begin position="251"/>
        <end position="252"/>
    </location>
    <ligand>
        <name>FMN</name>
        <dbReference type="ChEBI" id="CHEBI:58210"/>
    </ligand>
</feature>
<proteinExistence type="inferred from homology"/>
<dbReference type="GO" id="GO:0009073">
    <property type="term" value="P:aromatic amino acid family biosynthetic process"/>
    <property type="evidence" value="ECO:0007669"/>
    <property type="project" value="UniProtKB-KW"/>
</dbReference>
<feature type="binding site" evidence="12">
    <location>
        <position position="296"/>
    </location>
    <ligand>
        <name>FMN</name>
        <dbReference type="ChEBI" id="CHEBI:58210"/>
    </ligand>
</feature>
<evidence type="ECO:0000313" key="14">
    <source>
        <dbReference type="EMBL" id="MBF1713355.1"/>
    </source>
</evidence>
<comment type="caution">
    <text evidence="14">The sequence shown here is derived from an EMBL/GenBank/DDBJ whole genome shotgun (WGS) entry which is preliminary data.</text>
</comment>
<dbReference type="GO" id="GO:0010181">
    <property type="term" value="F:FMN binding"/>
    <property type="evidence" value="ECO:0007669"/>
    <property type="project" value="TreeGrafter"/>
</dbReference>
<dbReference type="GO" id="GO:0008652">
    <property type="term" value="P:amino acid biosynthetic process"/>
    <property type="evidence" value="ECO:0007669"/>
    <property type="project" value="UniProtKB-KW"/>
</dbReference>
<protein>
    <recommendedName>
        <fullName evidence="4 12">Chorismate synthase</fullName>
        <shortName evidence="12">CS</shortName>
        <ecNumber evidence="4 12">4.2.3.5</ecNumber>
    </recommendedName>
    <alternativeName>
        <fullName evidence="12">5-enolpyruvylshikimate-3-phosphate phospholyase</fullName>
    </alternativeName>
</protein>
<dbReference type="Pfam" id="PF01264">
    <property type="entry name" value="Chorismate_synt"/>
    <property type="match status" value="1"/>
</dbReference>
<organism evidence="14 15">
    <name type="scientific">Streptococcus intermedius</name>
    <dbReference type="NCBI Taxonomy" id="1338"/>
    <lineage>
        <taxon>Bacteria</taxon>
        <taxon>Bacillati</taxon>
        <taxon>Bacillota</taxon>
        <taxon>Bacilli</taxon>
        <taxon>Lactobacillales</taxon>
        <taxon>Streptococcaceae</taxon>
        <taxon>Streptococcus</taxon>
        <taxon>Streptococcus anginosus group</taxon>
    </lineage>
</organism>
<dbReference type="Proteomes" id="UP000721045">
    <property type="component" value="Unassembled WGS sequence"/>
</dbReference>
<dbReference type="PROSITE" id="PS00787">
    <property type="entry name" value="CHORISMATE_SYNTHASE_1"/>
    <property type="match status" value="1"/>
</dbReference>
<dbReference type="GO" id="GO:0009423">
    <property type="term" value="P:chorismate biosynthetic process"/>
    <property type="evidence" value="ECO:0007669"/>
    <property type="project" value="UniProtKB-UniRule"/>
</dbReference>